<dbReference type="Gramene" id="Pp3c26_10520V3.1">
    <property type="protein sequence ID" value="Pp3c26_10520V3.1"/>
    <property type="gene ID" value="Pp3c26_10520"/>
</dbReference>
<reference evidence="7" key="3">
    <citation type="submission" date="2020-12" db="UniProtKB">
        <authorList>
            <consortium name="EnsemblPlants"/>
        </authorList>
    </citation>
    <scope>IDENTIFICATION</scope>
</reference>
<evidence type="ECO:0000259" key="4">
    <source>
        <dbReference type="PROSITE" id="PS50102"/>
    </source>
</evidence>
<dbReference type="SUPFAM" id="SSF54427">
    <property type="entry name" value="NTF2-like"/>
    <property type="match status" value="1"/>
</dbReference>
<dbReference type="PANTHER" id="PTHR10693">
    <property type="entry name" value="RAS GTPASE-ACTIVATING PROTEIN-BINDING PROTEIN"/>
    <property type="match status" value="1"/>
</dbReference>
<name>A0A2K1ICH8_PHYPA</name>
<dbReference type="SUPFAM" id="SSF54928">
    <property type="entry name" value="RNA-binding domain, RBD"/>
    <property type="match status" value="1"/>
</dbReference>
<dbReference type="InterPro" id="IPR000504">
    <property type="entry name" value="RRM_dom"/>
</dbReference>
<gene>
    <name evidence="7" type="primary">LOC112278034</name>
    <name evidence="6" type="ORF">PHYPA_030466</name>
</gene>
<keyword evidence="1 2" id="KW-0694">RNA-binding</keyword>
<dbReference type="Proteomes" id="UP000006727">
    <property type="component" value="Chromosome 26"/>
</dbReference>
<feature type="compositionally biased region" description="Gly residues" evidence="3">
    <location>
        <begin position="439"/>
        <end position="449"/>
    </location>
</feature>
<reference evidence="6 8" key="2">
    <citation type="journal article" date="2018" name="Plant J.">
        <title>The Physcomitrella patens chromosome-scale assembly reveals moss genome structure and evolution.</title>
        <authorList>
            <person name="Lang D."/>
            <person name="Ullrich K.K."/>
            <person name="Murat F."/>
            <person name="Fuchs J."/>
            <person name="Jenkins J."/>
            <person name="Haas F.B."/>
            <person name="Piednoel M."/>
            <person name="Gundlach H."/>
            <person name="Van Bel M."/>
            <person name="Meyberg R."/>
            <person name="Vives C."/>
            <person name="Morata J."/>
            <person name="Symeonidi A."/>
            <person name="Hiss M."/>
            <person name="Muchero W."/>
            <person name="Kamisugi Y."/>
            <person name="Saleh O."/>
            <person name="Blanc G."/>
            <person name="Decker E.L."/>
            <person name="van Gessel N."/>
            <person name="Grimwood J."/>
            <person name="Hayes R.D."/>
            <person name="Graham S.W."/>
            <person name="Gunter L.E."/>
            <person name="McDaniel S.F."/>
            <person name="Hoernstein S.N.W."/>
            <person name="Larsson A."/>
            <person name="Li F.W."/>
            <person name="Perroud P.F."/>
            <person name="Phillips J."/>
            <person name="Ranjan P."/>
            <person name="Rokshar D.S."/>
            <person name="Rothfels C.J."/>
            <person name="Schneider L."/>
            <person name="Shu S."/>
            <person name="Stevenson D.W."/>
            <person name="Thummler F."/>
            <person name="Tillich M."/>
            <person name="Villarreal Aguilar J.C."/>
            <person name="Widiez T."/>
            <person name="Wong G.K."/>
            <person name="Wymore A."/>
            <person name="Zhang Y."/>
            <person name="Zimmer A.D."/>
            <person name="Quatrano R.S."/>
            <person name="Mayer K.F.X."/>
            <person name="Goodstein D."/>
            <person name="Casacuberta J.M."/>
            <person name="Vandepoele K."/>
            <person name="Reski R."/>
            <person name="Cuming A.C."/>
            <person name="Tuskan G.A."/>
            <person name="Maumus F."/>
            <person name="Salse J."/>
            <person name="Schmutz J."/>
            <person name="Rensing S.A."/>
        </authorList>
    </citation>
    <scope>NUCLEOTIDE SEQUENCE [LARGE SCALE GENOMIC DNA]</scope>
    <source>
        <strain evidence="7 8">cv. Gransden 2004</strain>
    </source>
</reference>
<feature type="region of interest" description="Disordered" evidence="3">
    <location>
        <begin position="384"/>
        <end position="497"/>
    </location>
</feature>
<accession>A0A2K1ICH8</accession>
<dbReference type="SMART" id="SM00360">
    <property type="entry name" value="RRM"/>
    <property type="match status" value="1"/>
</dbReference>
<dbReference type="Pfam" id="PF02136">
    <property type="entry name" value="NTF2"/>
    <property type="match status" value="1"/>
</dbReference>
<feature type="region of interest" description="Disordered" evidence="3">
    <location>
        <begin position="167"/>
        <end position="324"/>
    </location>
</feature>
<evidence type="ECO:0000256" key="3">
    <source>
        <dbReference type="SAM" id="MobiDB-lite"/>
    </source>
</evidence>
<dbReference type="InterPro" id="IPR018222">
    <property type="entry name" value="Nuclear_transport_factor_2_euk"/>
</dbReference>
<evidence type="ECO:0000313" key="7">
    <source>
        <dbReference type="EnsemblPlants" id="Pp3c26_10520V3.1"/>
    </source>
</evidence>
<dbReference type="FunFam" id="3.10.450.50:FF:000003">
    <property type="entry name" value="Nuclear transport factor 2 family protein"/>
    <property type="match status" value="1"/>
</dbReference>
<dbReference type="CDD" id="cd00590">
    <property type="entry name" value="RRM_SF"/>
    <property type="match status" value="1"/>
</dbReference>
<feature type="domain" description="NTF2" evidence="5">
    <location>
        <begin position="19"/>
        <end position="137"/>
    </location>
</feature>
<dbReference type="GeneID" id="112278034"/>
<dbReference type="PROSITE" id="PS50102">
    <property type="entry name" value="RRM"/>
    <property type="match status" value="1"/>
</dbReference>
<dbReference type="EnsemblPlants" id="Pp3c26_10520V3.1">
    <property type="protein sequence ID" value="Pp3c26_10520V3.1"/>
    <property type="gene ID" value="Pp3c26_10520"/>
</dbReference>
<dbReference type="STRING" id="3218.A0A2K1ICH8"/>
<proteinExistence type="predicted"/>
<dbReference type="InterPro" id="IPR002075">
    <property type="entry name" value="NTF2_dom"/>
</dbReference>
<dbReference type="OrthoDB" id="339151at2759"/>
<dbReference type="Gene3D" id="3.10.450.50">
    <property type="match status" value="1"/>
</dbReference>
<organism evidence="6">
    <name type="scientific">Physcomitrium patens</name>
    <name type="common">Spreading-leaved earth moss</name>
    <name type="synonym">Physcomitrella patens</name>
    <dbReference type="NCBI Taxonomy" id="3218"/>
    <lineage>
        <taxon>Eukaryota</taxon>
        <taxon>Viridiplantae</taxon>
        <taxon>Streptophyta</taxon>
        <taxon>Embryophyta</taxon>
        <taxon>Bryophyta</taxon>
        <taxon>Bryophytina</taxon>
        <taxon>Bryopsida</taxon>
        <taxon>Funariidae</taxon>
        <taxon>Funariales</taxon>
        <taxon>Funariaceae</taxon>
        <taxon>Physcomitrium</taxon>
    </lineage>
</organism>
<evidence type="ECO:0000313" key="6">
    <source>
        <dbReference type="EMBL" id="PNR26985.1"/>
    </source>
</evidence>
<evidence type="ECO:0000256" key="1">
    <source>
        <dbReference type="ARBA" id="ARBA00022884"/>
    </source>
</evidence>
<dbReference type="EnsemblPlants" id="Pp3c26_10520V3.3">
    <property type="protein sequence ID" value="Pp3c26_10520V3.3"/>
    <property type="gene ID" value="Pp3c26_10520"/>
</dbReference>
<feature type="compositionally biased region" description="Basic and acidic residues" evidence="3">
    <location>
        <begin position="395"/>
        <end position="414"/>
    </location>
</feature>
<dbReference type="PANTHER" id="PTHR10693:SF20">
    <property type="entry name" value="AT27578P"/>
    <property type="match status" value="1"/>
</dbReference>
<feature type="compositionally biased region" description="Gly residues" evidence="3">
    <location>
        <begin position="415"/>
        <end position="428"/>
    </location>
</feature>
<evidence type="ECO:0000259" key="5">
    <source>
        <dbReference type="PROSITE" id="PS50177"/>
    </source>
</evidence>
<dbReference type="GO" id="GO:0003729">
    <property type="term" value="F:mRNA binding"/>
    <property type="evidence" value="ECO:0000318"/>
    <property type="project" value="GO_Central"/>
</dbReference>
<keyword evidence="8" id="KW-1185">Reference proteome</keyword>
<dbReference type="KEGG" id="ppp:112278034"/>
<dbReference type="Gramene" id="Pp3c26_10520V3.3">
    <property type="protein sequence ID" value="Pp3c26_10520V3.3"/>
    <property type="gene ID" value="Pp3c26_10520"/>
</dbReference>
<dbReference type="RefSeq" id="XP_024366791.1">
    <property type="nucleotide sequence ID" value="XM_024511023.2"/>
</dbReference>
<dbReference type="InterPro" id="IPR039539">
    <property type="entry name" value="Ras_GTPase_bind_prot"/>
</dbReference>
<protein>
    <submittedName>
        <fullName evidence="6 7">Uncharacterized protein</fullName>
    </submittedName>
</protein>
<dbReference type="AlphaFoldDB" id="A0A2K1ICH8"/>
<feature type="compositionally biased region" description="Low complexity" evidence="3">
    <location>
        <begin position="273"/>
        <end position="296"/>
    </location>
</feature>
<dbReference type="CDD" id="cd00780">
    <property type="entry name" value="NTF2"/>
    <property type="match status" value="1"/>
</dbReference>
<sequence length="497" mass="52296">MANHSANAPIQIPATAHVVGNAFVNQYYTVLHQSPQVVHRFYTDSSRLTRAEEGADGAVDTVFTQKEIHQKVMSLDYSQLKAEIKTVDSQDSLNGGVLVLVTGSLSTSSSGKRNFVQSFFLAPQAKGYFVLNDVLRYLDDATPQEKTGPSVPSVNVEAAVVHQPVPEPAADQQASAPEPELVREVSPSSSESETMVQEVRVHSETAESEGEGEDGSAPVLDTTTPVIEEPESPMVQDAPSSAVNEAESGGEAPKKHSYASILRVIGTPPPKAAPQAPAERPAASATASPAPATAPSQEVQEESAPVENEADGRSVYVKNLPMNTTAPELEEVLRNYGAVKPGGVNVKNQKGVCYAFVEFEEVSGAQSAIEASGVEIRERPVYIEEKKPMGRAPRRSVDNRGERPYRSDRGEGGRGRGSYGGRNFGRGMGQESRERDGGSRGGRGSGAPRGGYPNSNGSGAAAYGGGERRGEGQRAPRRNPGAAQGGRGNGAPAAAPA</sequence>
<dbReference type="EnsemblPlants" id="Pp3c26_10520V3.2">
    <property type="protein sequence ID" value="Pp3c26_10520V3.2"/>
    <property type="gene ID" value="Pp3c26_10520"/>
</dbReference>
<feature type="compositionally biased region" description="Low complexity" evidence="3">
    <location>
        <begin position="184"/>
        <end position="193"/>
    </location>
</feature>
<dbReference type="InterPro" id="IPR035979">
    <property type="entry name" value="RBD_domain_sf"/>
</dbReference>
<dbReference type="FunCoup" id="A0A2K1ICH8">
    <property type="interactions" value="4442"/>
</dbReference>
<feature type="domain" description="RRM" evidence="4">
    <location>
        <begin position="313"/>
        <end position="388"/>
    </location>
</feature>
<dbReference type="EMBL" id="ABEU02000026">
    <property type="protein sequence ID" value="PNR26985.1"/>
    <property type="molecule type" value="Genomic_DNA"/>
</dbReference>
<dbReference type="Gramene" id="Pp3c26_10520V3.2">
    <property type="protein sequence ID" value="Pp3c26_10520V3.2"/>
    <property type="gene ID" value="Pp3c26_10520"/>
</dbReference>
<dbReference type="PROSITE" id="PS50177">
    <property type="entry name" value="NTF2_DOMAIN"/>
    <property type="match status" value="1"/>
</dbReference>
<dbReference type="InterPro" id="IPR012677">
    <property type="entry name" value="Nucleotide-bd_a/b_plait_sf"/>
</dbReference>
<dbReference type="InterPro" id="IPR032710">
    <property type="entry name" value="NTF2-like_dom_sf"/>
</dbReference>
<dbReference type="GO" id="GO:0005829">
    <property type="term" value="C:cytosol"/>
    <property type="evidence" value="ECO:0000318"/>
    <property type="project" value="GO_Central"/>
</dbReference>
<evidence type="ECO:0000256" key="2">
    <source>
        <dbReference type="PROSITE-ProRule" id="PRU00176"/>
    </source>
</evidence>
<dbReference type="Pfam" id="PF00076">
    <property type="entry name" value="RRM_1"/>
    <property type="match status" value="1"/>
</dbReference>
<dbReference type="Gene3D" id="3.30.70.330">
    <property type="match status" value="1"/>
</dbReference>
<evidence type="ECO:0000313" key="8">
    <source>
        <dbReference type="Proteomes" id="UP000006727"/>
    </source>
</evidence>
<reference evidence="6 8" key="1">
    <citation type="journal article" date="2008" name="Science">
        <title>The Physcomitrella genome reveals evolutionary insights into the conquest of land by plants.</title>
        <authorList>
            <person name="Rensing S."/>
            <person name="Lang D."/>
            <person name="Zimmer A."/>
            <person name="Terry A."/>
            <person name="Salamov A."/>
            <person name="Shapiro H."/>
            <person name="Nishiyama T."/>
            <person name="Perroud P.-F."/>
            <person name="Lindquist E."/>
            <person name="Kamisugi Y."/>
            <person name="Tanahashi T."/>
            <person name="Sakakibara K."/>
            <person name="Fujita T."/>
            <person name="Oishi K."/>
            <person name="Shin-I T."/>
            <person name="Kuroki Y."/>
            <person name="Toyoda A."/>
            <person name="Suzuki Y."/>
            <person name="Hashimoto A."/>
            <person name="Yamaguchi K."/>
            <person name="Sugano A."/>
            <person name="Kohara Y."/>
            <person name="Fujiyama A."/>
            <person name="Anterola A."/>
            <person name="Aoki S."/>
            <person name="Ashton N."/>
            <person name="Barbazuk W.B."/>
            <person name="Barker E."/>
            <person name="Bennetzen J."/>
            <person name="Bezanilla M."/>
            <person name="Blankenship R."/>
            <person name="Cho S.H."/>
            <person name="Dutcher S."/>
            <person name="Estelle M."/>
            <person name="Fawcett J.A."/>
            <person name="Gundlach H."/>
            <person name="Hanada K."/>
            <person name="Heyl A."/>
            <person name="Hicks K.A."/>
            <person name="Hugh J."/>
            <person name="Lohr M."/>
            <person name="Mayer K."/>
            <person name="Melkozernov A."/>
            <person name="Murata T."/>
            <person name="Nelson D."/>
            <person name="Pils B."/>
            <person name="Prigge M."/>
            <person name="Reiss B."/>
            <person name="Renner T."/>
            <person name="Rombauts S."/>
            <person name="Rushton P."/>
            <person name="Sanderfoot A."/>
            <person name="Schween G."/>
            <person name="Shiu S.-H."/>
            <person name="Stueber K."/>
            <person name="Theodoulou F.L."/>
            <person name="Tu H."/>
            <person name="Van de Peer Y."/>
            <person name="Verrier P.J."/>
            <person name="Waters E."/>
            <person name="Wood A."/>
            <person name="Yang L."/>
            <person name="Cove D."/>
            <person name="Cuming A."/>
            <person name="Hasebe M."/>
            <person name="Lucas S."/>
            <person name="Mishler D.B."/>
            <person name="Reski R."/>
            <person name="Grigoriev I."/>
            <person name="Quatrano R.S."/>
            <person name="Boore J.L."/>
        </authorList>
    </citation>
    <scope>NUCLEOTIDE SEQUENCE [LARGE SCALE GENOMIC DNA]</scope>
    <source>
        <strain evidence="7 8">cv. Gransden 2004</strain>
    </source>
</reference>